<reference evidence="1 2" key="1">
    <citation type="submission" date="2017-08" db="EMBL/GenBank/DDBJ databases">
        <title>Pleomorphomonas carboxidotrophicus sp. nov., a new mesophilic hydrogenogenic carboxidotroph.</title>
        <authorList>
            <person name="Esquivel-Elizondo S."/>
            <person name="Krajmalnik-Brown R."/>
            <person name="Maldonado J."/>
        </authorList>
    </citation>
    <scope>NUCLEOTIDE SEQUENCE [LARGE SCALE GENOMIC DNA]</scope>
    <source>
        <strain evidence="1 2">SVCO-16</strain>
    </source>
</reference>
<dbReference type="Pfam" id="PF05521">
    <property type="entry name" value="Phage_HCP"/>
    <property type="match status" value="1"/>
</dbReference>
<name>A0A2G9WQ80_9HYPH</name>
<accession>A0A2G9WQ80</accession>
<keyword evidence="2" id="KW-1185">Reference proteome</keyword>
<evidence type="ECO:0000313" key="2">
    <source>
        <dbReference type="Proteomes" id="UP000231070"/>
    </source>
</evidence>
<dbReference type="AlphaFoldDB" id="A0A2G9WQ80"/>
<dbReference type="Gene3D" id="2.40.10.270">
    <property type="entry name" value="Bacteriophage SPP1 head-tail adaptor protein"/>
    <property type="match status" value="1"/>
</dbReference>
<gene>
    <name evidence="1" type="ORF">CJ014_22970</name>
</gene>
<sequence length="113" mass="12829">MIRVGSMNRRLTILRTSQGEERDEYGVPISTTSEVATVWAERIPKSEDEAMSKVDIEFAISVVTFRIWFRTDLKATDGLRCEGVDYDITGIRELGFRERLEVTAEARTAPWGA</sequence>
<organism evidence="1 2">
    <name type="scientific">Pleomorphomonas carboxyditropha</name>
    <dbReference type="NCBI Taxonomy" id="2023338"/>
    <lineage>
        <taxon>Bacteria</taxon>
        <taxon>Pseudomonadati</taxon>
        <taxon>Pseudomonadota</taxon>
        <taxon>Alphaproteobacteria</taxon>
        <taxon>Hyphomicrobiales</taxon>
        <taxon>Pleomorphomonadaceae</taxon>
        <taxon>Pleomorphomonas</taxon>
    </lineage>
</organism>
<proteinExistence type="predicted"/>
<dbReference type="OrthoDB" id="7478737at2"/>
<evidence type="ECO:0000313" key="1">
    <source>
        <dbReference type="EMBL" id="PIO96856.1"/>
    </source>
</evidence>
<dbReference type="InterPro" id="IPR038666">
    <property type="entry name" value="SSP1_head-tail_sf"/>
</dbReference>
<dbReference type="RefSeq" id="WP_100082851.1">
    <property type="nucleotide sequence ID" value="NZ_NQVN01000024.1"/>
</dbReference>
<dbReference type="InterPro" id="IPR008767">
    <property type="entry name" value="Phage_SPP1_head-tail_adaptor"/>
</dbReference>
<evidence type="ECO:0008006" key="3">
    <source>
        <dbReference type="Google" id="ProtNLM"/>
    </source>
</evidence>
<dbReference type="EMBL" id="NQVN01000024">
    <property type="protein sequence ID" value="PIO96856.1"/>
    <property type="molecule type" value="Genomic_DNA"/>
</dbReference>
<comment type="caution">
    <text evidence="1">The sequence shown here is derived from an EMBL/GenBank/DDBJ whole genome shotgun (WGS) entry which is preliminary data.</text>
</comment>
<dbReference type="NCBIfam" id="TIGR01563">
    <property type="entry name" value="gp16_SPP1"/>
    <property type="match status" value="1"/>
</dbReference>
<dbReference type="Proteomes" id="UP000231070">
    <property type="component" value="Unassembled WGS sequence"/>
</dbReference>
<protein>
    <recommendedName>
        <fullName evidence="3">Head-tail adaptor protein</fullName>
    </recommendedName>
</protein>